<feature type="binding site" evidence="12">
    <location>
        <begin position="167"/>
        <end position="169"/>
    </location>
    <ligand>
        <name>NADP(+)</name>
        <dbReference type="ChEBI" id="CHEBI:58349"/>
    </ligand>
</feature>
<organism evidence="15 16">
    <name type="scientific">Leptospira brenneri</name>
    <dbReference type="NCBI Taxonomy" id="2023182"/>
    <lineage>
        <taxon>Bacteria</taxon>
        <taxon>Pseudomonadati</taxon>
        <taxon>Spirochaetota</taxon>
        <taxon>Spirochaetia</taxon>
        <taxon>Leptospirales</taxon>
        <taxon>Leptospiraceae</taxon>
        <taxon>Leptospira</taxon>
    </lineage>
</organism>
<dbReference type="OrthoDB" id="9803580at2"/>
<dbReference type="Pfam" id="PF02882">
    <property type="entry name" value="THF_DHG_CYH_C"/>
    <property type="match status" value="1"/>
</dbReference>
<dbReference type="GO" id="GO:0004488">
    <property type="term" value="F:methylenetetrahydrofolate dehydrogenase (NADP+) activity"/>
    <property type="evidence" value="ECO:0007669"/>
    <property type="project" value="UniProtKB-UniRule"/>
</dbReference>
<dbReference type="PANTHER" id="PTHR48099">
    <property type="entry name" value="C-1-TETRAHYDROFOLATE SYNTHASE, CYTOPLASMIC-RELATED"/>
    <property type="match status" value="1"/>
</dbReference>
<keyword evidence="16" id="KW-1185">Reference proteome</keyword>
<reference evidence="15" key="1">
    <citation type="journal article" date="2019" name="PLoS Negl. Trop. Dis.">
        <title>Revisiting the worldwide diversity of Leptospira species in the environment.</title>
        <authorList>
            <person name="Vincent A.T."/>
            <person name="Schiettekatte O."/>
            <person name="Bourhy P."/>
            <person name="Veyrier F.J."/>
            <person name="Picardeau M."/>
        </authorList>
    </citation>
    <scope>NUCLEOTIDE SEQUENCE [LARGE SCALE GENOMIC DNA]</scope>
    <source>
        <strain evidence="15">201800277</strain>
    </source>
</reference>
<evidence type="ECO:0000256" key="5">
    <source>
        <dbReference type="ARBA" id="ARBA00022755"/>
    </source>
</evidence>
<evidence type="ECO:0000256" key="6">
    <source>
        <dbReference type="ARBA" id="ARBA00022801"/>
    </source>
</evidence>
<evidence type="ECO:0000259" key="13">
    <source>
        <dbReference type="Pfam" id="PF00763"/>
    </source>
</evidence>
<dbReference type="AlphaFoldDB" id="A0A2M9Y0X5"/>
<dbReference type="GO" id="GO:0006164">
    <property type="term" value="P:purine nucleotide biosynthetic process"/>
    <property type="evidence" value="ECO:0007669"/>
    <property type="project" value="UniProtKB-KW"/>
</dbReference>
<comment type="caution">
    <text evidence="15">The sequence shown here is derived from an EMBL/GenBank/DDBJ whole genome shotgun (WGS) entry which is preliminary data.</text>
</comment>
<dbReference type="RefSeq" id="WP_100790564.1">
    <property type="nucleotide sequence ID" value="NZ_NPDQ01000004.1"/>
</dbReference>
<dbReference type="EC" id="3.5.4.9" evidence="12"/>
<evidence type="ECO:0000256" key="12">
    <source>
        <dbReference type="HAMAP-Rule" id="MF_01576"/>
    </source>
</evidence>
<dbReference type="EC" id="1.5.1.5" evidence="12"/>
<dbReference type="NCBIfam" id="NF010774">
    <property type="entry name" value="PRK14177.1"/>
    <property type="match status" value="1"/>
</dbReference>
<dbReference type="GO" id="GO:0009086">
    <property type="term" value="P:methionine biosynthetic process"/>
    <property type="evidence" value="ECO:0007669"/>
    <property type="project" value="UniProtKB-KW"/>
</dbReference>
<dbReference type="UniPathway" id="UPA00193"/>
<gene>
    <name evidence="12 15" type="primary">folD</name>
    <name evidence="15" type="ORF">EHQ30_16100</name>
</gene>
<dbReference type="Gene3D" id="3.40.50.720">
    <property type="entry name" value="NAD(P)-binding Rossmann-like Domain"/>
    <property type="match status" value="1"/>
</dbReference>
<dbReference type="EMBL" id="RQFP01000014">
    <property type="protein sequence ID" value="TGK91716.1"/>
    <property type="molecule type" value="Genomic_DNA"/>
</dbReference>
<dbReference type="Pfam" id="PF00763">
    <property type="entry name" value="THF_DHG_CYH"/>
    <property type="match status" value="1"/>
</dbReference>
<dbReference type="SUPFAM" id="SSF53223">
    <property type="entry name" value="Aminoacid dehydrogenase-like, N-terminal domain"/>
    <property type="match status" value="1"/>
</dbReference>
<keyword evidence="7 12" id="KW-0521">NADP</keyword>
<accession>A0A2M9Y0X5</accession>
<dbReference type="HAMAP" id="MF_01576">
    <property type="entry name" value="THF_DHG_CYH"/>
    <property type="match status" value="1"/>
</dbReference>
<evidence type="ECO:0000256" key="9">
    <source>
        <dbReference type="ARBA" id="ARBA00023102"/>
    </source>
</evidence>
<evidence type="ECO:0000259" key="14">
    <source>
        <dbReference type="Pfam" id="PF02882"/>
    </source>
</evidence>
<dbReference type="GO" id="GO:0000105">
    <property type="term" value="P:L-histidine biosynthetic process"/>
    <property type="evidence" value="ECO:0007669"/>
    <property type="project" value="UniProtKB-KW"/>
</dbReference>
<dbReference type="InterPro" id="IPR020631">
    <property type="entry name" value="THF_DH/CycHdrlase_NAD-bd_dom"/>
</dbReference>
<dbReference type="Gene3D" id="3.40.50.10860">
    <property type="entry name" value="Leucine Dehydrogenase, chain A, domain 1"/>
    <property type="match status" value="1"/>
</dbReference>
<dbReference type="PANTHER" id="PTHR48099:SF5">
    <property type="entry name" value="C-1-TETRAHYDROFOLATE SYNTHASE, CYTOPLASMIC"/>
    <property type="match status" value="1"/>
</dbReference>
<dbReference type="Proteomes" id="UP000297891">
    <property type="component" value="Unassembled WGS sequence"/>
</dbReference>
<dbReference type="InterPro" id="IPR036291">
    <property type="entry name" value="NAD(P)-bd_dom_sf"/>
</dbReference>
<dbReference type="FunFam" id="3.40.50.720:FF:000094">
    <property type="entry name" value="Bifunctional protein FolD"/>
    <property type="match status" value="1"/>
</dbReference>
<evidence type="ECO:0000256" key="2">
    <source>
        <dbReference type="ARBA" id="ARBA00011738"/>
    </source>
</evidence>
<dbReference type="PROSITE" id="PS00767">
    <property type="entry name" value="THF_DHG_CYH_2"/>
    <property type="match status" value="1"/>
</dbReference>
<proteinExistence type="inferred from homology"/>
<evidence type="ECO:0000256" key="11">
    <source>
        <dbReference type="ARBA" id="ARBA00023268"/>
    </source>
</evidence>
<keyword evidence="11 12" id="KW-0511">Multifunctional enzyme</keyword>
<feature type="domain" description="Tetrahydrofolate dehydrogenase/cyclohydrolase catalytic" evidence="13">
    <location>
        <begin position="7"/>
        <end position="122"/>
    </location>
</feature>
<keyword evidence="4 12" id="KW-0028">Amino-acid biosynthesis</keyword>
<comment type="caution">
    <text evidence="12">Lacks conserved residue(s) required for the propagation of feature annotation.</text>
</comment>
<evidence type="ECO:0000256" key="7">
    <source>
        <dbReference type="ARBA" id="ARBA00022857"/>
    </source>
</evidence>
<dbReference type="InterPro" id="IPR020630">
    <property type="entry name" value="THF_DH/CycHdrlase_cat_dom"/>
</dbReference>
<dbReference type="FunFam" id="3.40.50.10860:FF:000005">
    <property type="entry name" value="C-1-tetrahydrofolate synthase, cytoplasmic, putative"/>
    <property type="match status" value="1"/>
</dbReference>
<comment type="subunit">
    <text evidence="2 12">Homodimer.</text>
</comment>
<sequence>MKSSILLDGKAISEKIRNRIAETLAKAKSEGKGVPTLATILVGDNPASETYVNMKVKACEKVGMGSRYVRLKEETTTEELLAEIRKLNADPSVNGILLQHPVPHQIDERLCFDEIALEKDVDGVTTISFGKLSMNSEAYYPCTPYGMVLLLQEYGIDVSGKHAVVVGRSPILGKPMAIMLTNLNATVTLCHSKTKNLPELVKQADIIVGAVGKPEFIQADWIKEGAVILDAGYNVGNVGDIEVSKAKDKASYYTPVPGGVGPMTISVLLLQTMYSFLNQFSPKLDSHASNR</sequence>
<dbReference type="GO" id="GO:0004477">
    <property type="term" value="F:methenyltetrahydrofolate cyclohydrolase activity"/>
    <property type="evidence" value="ECO:0007669"/>
    <property type="project" value="UniProtKB-UniRule"/>
</dbReference>
<evidence type="ECO:0000256" key="1">
    <source>
        <dbReference type="ARBA" id="ARBA00004777"/>
    </source>
</evidence>
<evidence type="ECO:0000256" key="4">
    <source>
        <dbReference type="ARBA" id="ARBA00022605"/>
    </source>
</evidence>
<keyword evidence="3 12" id="KW-0554">One-carbon metabolism</keyword>
<keyword evidence="8 12" id="KW-0560">Oxidoreductase</keyword>
<protein>
    <recommendedName>
        <fullName evidence="12">Bifunctional protein FolD</fullName>
    </recommendedName>
    <domain>
        <recommendedName>
            <fullName evidence="12">Methylenetetrahydrofolate dehydrogenase</fullName>
            <ecNumber evidence="12">1.5.1.5</ecNumber>
        </recommendedName>
    </domain>
    <domain>
        <recommendedName>
            <fullName evidence="12">Methenyltetrahydrofolate cyclohydrolase</fullName>
            <ecNumber evidence="12">3.5.4.9</ecNumber>
        </recommendedName>
    </domain>
</protein>
<dbReference type="GO" id="GO:0005829">
    <property type="term" value="C:cytosol"/>
    <property type="evidence" value="ECO:0007669"/>
    <property type="project" value="TreeGrafter"/>
</dbReference>
<evidence type="ECO:0000313" key="16">
    <source>
        <dbReference type="Proteomes" id="UP000297891"/>
    </source>
</evidence>
<keyword evidence="5 12" id="KW-0658">Purine biosynthesis</keyword>
<keyword evidence="10 12" id="KW-0486">Methionine biosynthesis</keyword>
<keyword evidence="6 12" id="KW-0378">Hydrolase</keyword>
<comment type="pathway">
    <text evidence="1 12">One-carbon metabolism; tetrahydrofolate interconversion.</text>
</comment>
<dbReference type="InterPro" id="IPR046346">
    <property type="entry name" value="Aminoacid_DH-like_N_sf"/>
</dbReference>
<comment type="function">
    <text evidence="12">Catalyzes the oxidation of 5,10-methylenetetrahydrofolate to 5,10-methenyltetrahydrofolate and then the hydrolysis of 5,10-methenyltetrahydrofolate to 10-formyltetrahydrofolate.</text>
</comment>
<evidence type="ECO:0000256" key="10">
    <source>
        <dbReference type="ARBA" id="ARBA00023167"/>
    </source>
</evidence>
<dbReference type="InterPro" id="IPR020867">
    <property type="entry name" value="THF_DH/CycHdrlase_CS"/>
</dbReference>
<evidence type="ECO:0000256" key="8">
    <source>
        <dbReference type="ARBA" id="ARBA00023002"/>
    </source>
</evidence>
<dbReference type="InterPro" id="IPR000672">
    <property type="entry name" value="THF_DH/CycHdrlase"/>
</dbReference>
<name>A0A2M9Y0X5_9LEPT</name>
<dbReference type="CDD" id="cd01080">
    <property type="entry name" value="NAD_bind_m-THF_DH_Cyclohyd"/>
    <property type="match status" value="1"/>
</dbReference>
<comment type="catalytic activity">
    <reaction evidence="12">
        <text>(6R)-5,10-methylene-5,6,7,8-tetrahydrofolate + NADP(+) = (6R)-5,10-methenyltetrahydrofolate + NADPH</text>
        <dbReference type="Rhea" id="RHEA:22812"/>
        <dbReference type="ChEBI" id="CHEBI:15636"/>
        <dbReference type="ChEBI" id="CHEBI:57455"/>
        <dbReference type="ChEBI" id="CHEBI:57783"/>
        <dbReference type="ChEBI" id="CHEBI:58349"/>
        <dbReference type="EC" id="1.5.1.5"/>
    </reaction>
</comment>
<comment type="catalytic activity">
    <reaction evidence="12">
        <text>(6R)-5,10-methenyltetrahydrofolate + H2O = (6R)-10-formyltetrahydrofolate + H(+)</text>
        <dbReference type="Rhea" id="RHEA:23700"/>
        <dbReference type="ChEBI" id="CHEBI:15377"/>
        <dbReference type="ChEBI" id="CHEBI:15378"/>
        <dbReference type="ChEBI" id="CHEBI:57455"/>
        <dbReference type="ChEBI" id="CHEBI:195366"/>
        <dbReference type="EC" id="3.5.4.9"/>
    </reaction>
</comment>
<evidence type="ECO:0000313" key="15">
    <source>
        <dbReference type="EMBL" id="TGK91716.1"/>
    </source>
</evidence>
<dbReference type="GO" id="GO:0035999">
    <property type="term" value="P:tetrahydrofolate interconversion"/>
    <property type="evidence" value="ECO:0007669"/>
    <property type="project" value="UniProtKB-UniRule"/>
</dbReference>
<dbReference type="SUPFAM" id="SSF51735">
    <property type="entry name" value="NAD(P)-binding Rossmann-fold domains"/>
    <property type="match status" value="1"/>
</dbReference>
<dbReference type="PRINTS" id="PR00085">
    <property type="entry name" value="THFDHDRGNASE"/>
</dbReference>
<evidence type="ECO:0000256" key="3">
    <source>
        <dbReference type="ARBA" id="ARBA00022563"/>
    </source>
</evidence>
<feature type="domain" description="Tetrahydrofolate dehydrogenase/cyclohydrolase NAD(P)-binding" evidence="14">
    <location>
        <begin position="141"/>
        <end position="277"/>
    </location>
</feature>
<comment type="similarity">
    <text evidence="12">Belongs to the tetrahydrofolate dehydrogenase/cyclohydrolase family.</text>
</comment>
<keyword evidence="9 12" id="KW-0368">Histidine biosynthesis</keyword>